<sequence length="1431" mass="163305">MNGAHDFLVTNSTFIDQSTHVTTIVGGLGLGRLRARSIPEASHDSSARYPPPSCHPGTREDYIKRITEWNASATSMSPSILWLKGPAGVGKSAIAQTCAEVLEEKLGASFFLSRANGWDDPRRLFTSIAYQLAMKSKVYGDLLDELIHRDPTILEKSMPSQFRELLVTPFHALTSESHGLSHCLIIIDGLDECDGIQAQQDIINIIGRSARENSTPFLWLICSRLEPHLVATFSKPEIQTGTLEIELTISRHLDREISIFLTDQLAEIAKRYGVKQPWPAHEDVWRLVELAAGLFAYAYTVVRFIDDEESKEPPDRLATVLALRHHVRLGCHIIHPLDALHSLYTFVLTRVSRKSLTDALQILLVNRLLPHLVKEYAMEEGFPLTVPSIPIPVTTGYLDLLDLSDEAFEHSLRCLHAVTTTEDATNTRFCHASFLDFLEDRSRSKEFCIWSNTSVVLCNKLLDKFDEVYMAKGPFRGTYPRLPGSRKDTHLMSLYYHLSRAFISLLELADLNVCQTRLKAFDFRKLCLAPLGYLSIRRVDKFIENTQKLGLLQACPSRNFKNLLLTKVSRRPKCHSYVIGSGEGKILITVSYNREIGSEVMEVEPWSVKRPRAAKNSITAKLTNLPKEHFSSSPWIETSSYNTCSLDTYCRAPKPGSTLQHTVIIGKVKLGPHINIVAWWMTCTSCKTSSQSDFDRLHLSCPHILPSPEDEITTPFYRLKYGQNPISDFGIYEGKIRGMTHYVQTWTYRDTKTDTYHALKDLENHCWLYFTTVTGDDVFLDCNASNFGVDIFVDTTPLLRRLPDEPDSVGKKSEEKRFSELRDSEFHRATLRIFLTEQEQGEVDAVQRFIDNIRGEPTTPEQIDRIWGASSTNRLSILKTLSHLVKATEKSEAKCNVIKKFSIGPLKSSDFSRNSSSSWTYSRYTMAVESQLIIFDFDWSMADQDSDHWTFEVLAPDLRRKFDELVHTAHWTDIVAQFLEEIHKRGIKREQIEDALRIMPFHPGMIRAVNKLKQEGKTTFLCLSSANTIFISTILKDKGLESLFTEIITNPAVWEGDLLKLRRKIDPDGPQHNCSVGCAPNMCKGEELTAFLERQGNQFDRMIYVGDGSNDFCPSLRLREQDIVFCRVNRGLHRKILKEGKDKGMKCQVHYWAGAWERDVSTHNAVESHSVFQVSDIQEYFSKKYPNDYEPWIDDLLGELKRIYEHVVAFRVRRQIIQTCFRAPVFITFPLSDQKSWAMIEEDVEIPHTKLRDPNTGYESAVSGHIYRIVSQYPKTVGHPRTIRSQTTLLTFSLGVPLPEKVTVYQRLKAAAFPRQILFIQKPPSDHDEEDLLTSVPGLVSCAISIAQNENLEEVRCCLTDGHCWRFLIVKPIDNSWDYYLSDQYDLSKTFHGYQSNVVSLDDLRDCTRKIVNALLIWWLGLAPHDFYKLL</sequence>
<evidence type="ECO:0000256" key="2">
    <source>
        <dbReference type="ARBA" id="ARBA00022723"/>
    </source>
</evidence>
<reference evidence="7" key="1">
    <citation type="submission" date="2022-07" db="EMBL/GenBank/DDBJ databases">
        <title>Genome Sequence of Leucocoprinus birnbaumii.</title>
        <authorList>
            <person name="Buettner E."/>
        </authorList>
    </citation>
    <scope>NUCLEOTIDE SEQUENCE</scope>
    <source>
        <strain evidence="7">VT141</strain>
    </source>
</reference>
<dbReference type="InterPro" id="IPR056884">
    <property type="entry name" value="NPHP3-like_N"/>
</dbReference>
<gene>
    <name evidence="7" type="ORF">NP233_g8762</name>
</gene>
<dbReference type="SUPFAM" id="SSF56784">
    <property type="entry name" value="HAD-like"/>
    <property type="match status" value="1"/>
</dbReference>
<evidence type="ECO:0000256" key="1">
    <source>
        <dbReference type="ARBA" id="ARBA00001946"/>
    </source>
</evidence>
<keyword evidence="2" id="KW-0479">Metal-binding</keyword>
<dbReference type="NCBIfam" id="TIGR01489">
    <property type="entry name" value="DKMTPPase-SF"/>
    <property type="match status" value="1"/>
</dbReference>
<dbReference type="InterPro" id="IPR016965">
    <property type="entry name" value="Pase_PHOSPHO-typ"/>
</dbReference>
<dbReference type="SUPFAM" id="SSF52540">
    <property type="entry name" value="P-loop containing nucleoside triphosphate hydrolases"/>
    <property type="match status" value="1"/>
</dbReference>
<accession>A0AAD5VLT9</accession>
<dbReference type="Pfam" id="PF24883">
    <property type="entry name" value="NPHP3_N"/>
    <property type="match status" value="1"/>
</dbReference>
<keyword evidence="4" id="KW-0378">Hydrolase</keyword>
<evidence type="ECO:0000256" key="4">
    <source>
        <dbReference type="ARBA" id="ARBA00022801"/>
    </source>
</evidence>
<dbReference type="Proteomes" id="UP001213000">
    <property type="component" value="Unassembled WGS sequence"/>
</dbReference>
<evidence type="ECO:0000313" key="8">
    <source>
        <dbReference type="Proteomes" id="UP001213000"/>
    </source>
</evidence>
<dbReference type="InterPro" id="IPR006384">
    <property type="entry name" value="HAD_hydro_PyrdxlP_Pase-like"/>
</dbReference>
<dbReference type="InterPro" id="IPR036412">
    <property type="entry name" value="HAD-like_sf"/>
</dbReference>
<comment type="caution">
    <text evidence="7">The sequence shown here is derived from an EMBL/GenBank/DDBJ whole genome shotgun (WGS) entry which is preliminary data.</text>
</comment>
<comment type="cofactor">
    <cofactor evidence="1">
        <name>Mg(2+)</name>
        <dbReference type="ChEBI" id="CHEBI:18420"/>
    </cofactor>
</comment>
<dbReference type="GO" id="GO:0046872">
    <property type="term" value="F:metal ion binding"/>
    <property type="evidence" value="ECO:0007669"/>
    <property type="project" value="UniProtKB-KW"/>
</dbReference>
<dbReference type="InterPro" id="IPR027417">
    <property type="entry name" value="P-loop_NTPase"/>
</dbReference>
<dbReference type="InterPro" id="IPR023214">
    <property type="entry name" value="HAD_sf"/>
</dbReference>
<dbReference type="Pfam" id="PF06888">
    <property type="entry name" value="Put_Phosphatase"/>
    <property type="match status" value="1"/>
</dbReference>
<dbReference type="EMBL" id="JANIEX010000730">
    <property type="protein sequence ID" value="KAJ3563716.1"/>
    <property type="molecule type" value="Genomic_DNA"/>
</dbReference>
<dbReference type="NCBIfam" id="TIGR01488">
    <property type="entry name" value="HAD-SF-IB"/>
    <property type="match status" value="1"/>
</dbReference>
<dbReference type="Gene3D" id="3.40.50.300">
    <property type="entry name" value="P-loop containing nucleotide triphosphate hydrolases"/>
    <property type="match status" value="1"/>
</dbReference>
<evidence type="ECO:0000256" key="3">
    <source>
        <dbReference type="ARBA" id="ARBA00022737"/>
    </source>
</evidence>
<evidence type="ECO:0000259" key="6">
    <source>
        <dbReference type="Pfam" id="PF24883"/>
    </source>
</evidence>
<keyword evidence="5" id="KW-0460">Magnesium</keyword>
<protein>
    <recommendedName>
        <fullName evidence="6">Nephrocystin 3-like N-terminal domain-containing protein</fullName>
    </recommendedName>
</protein>
<name>A0AAD5VLT9_9AGAR</name>
<dbReference type="PANTHER" id="PTHR20889">
    <property type="entry name" value="PHOSPHATASE, ORPHAN 1, 2"/>
    <property type="match status" value="1"/>
</dbReference>
<proteinExistence type="predicted"/>
<organism evidence="7 8">
    <name type="scientific">Leucocoprinus birnbaumii</name>
    <dbReference type="NCBI Taxonomy" id="56174"/>
    <lineage>
        <taxon>Eukaryota</taxon>
        <taxon>Fungi</taxon>
        <taxon>Dikarya</taxon>
        <taxon>Basidiomycota</taxon>
        <taxon>Agaricomycotina</taxon>
        <taxon>Agaricomycetes</taxon>
        <taxon>Agaricomycetidae</taxon>
        <taxon>Agaricales</taxon>
        <taxon>Agaricineae</taxon>
        <taxon>Agaricaceae</taxon>
        <taxon>Leucocoprinus</taxon>
    </lineage>
</organism>
<keyword evidence="8" id="KW-1185">Reference proteome</keyword>
<keyword evidence="3" id="KW-0677">Repeat</keyword>
<evidence type="ECO:0000313" key="7">
    <source>
        <dbReference type="EMBL" id="KAJ3563716.1"/>
    </source>
</evidence>
<dbReference type="PANTHER" id="PTHR20889:SF12">
    <property type="entry name" value="LP01149P"/>
    <property type="match status" value="1"/>
</dbReference>
<dbReference type="Gene3D" id="3.40.50.1000">
    <property type="entry name" value="HAD superfamily/HAD-like"/>
    <property type="match status" value="1"/>
</dbReference>
<dbReference type="GO" id="GO:0016791">
    <property type="term" value="F:phosphatase activity"/>
    <property type="evidence" value="ECO:0007669"/>
    <property type="project" value="InterPro"/>
</dbReference>
<evidence type="ECO:0000256" key="5">
    <source>
        <dbReference type="ARBA" id="ARBA00022842"/>
    </source>
</evidence>
<feature type="domain" description="Nephrocystin 3-like N-terminal" evidence="6">
    <location>
        <begin position="66"/>
        <end position="224"/>
    </location>
</feature>